<gene>
    <name evidence="2" type="ORF">AVDCRST_MAG88-3448</name>
</gene>
<feature type="non-terminal residue" evidence="2">
    <location>
        <position position="106"/>
    </location>
</feature>
<name>A0A6J4VM06_9BACT</name>
<dbReference type="EMBL" id="CADCWM010000830">
    <property type="protein sequence ID" value="CAA9581948.1"/>
    <property type="molecule type" value="Genomic_DNA"/>
</dbReference>
<accession>A0A6J4VM06</accession>
<evidence type="ECO:0000256" key="1">
    <source>
        <dbReference type="SAM" id="MobiDB-lite"/>
    </source>
</evidence>
<organism evidence="2">
    <name type="scientific">uncultured Thermomicrobiales bacterium</name>
    <dbReference type="NCBI Taxonomy" id="1645740"/>
    <lineage>
        <taxon>Bacteria</taxon>
        <taxon>Pseudomonadati</taxon>
        <taxon>Thermomicrobiota</taxon>
        <taxon>Thermomicrobia</taxon>
        <taxon>Thermomicrobiales</taxon>
        <taxon>environmental samples</taxon>
    </lineage>
</organism>
<protein>
    <submittedName>
        <fullName evidence="2">Uncharacterized protein</fullName>
    </submittedName>
</protein>
<feature type="compositionally biased region" description="Basic and acidic residues" evidence="1">
    <location>
        <begin position="92"/>
        <end position="106"/>
    </location>
</feature>
<reference evidence="2" key="1">
    <citation type="submission" date="2020-02" db="EMBL/GenBank/DDBJ databases">
        <authorList>
            <person name="Meier V. D."/>
        </authorList>
    </citation>
    <scope>NUCLEOTIDE SEQUENCE</scope>
    <source>
        <strain evidence="2">AVDCRST_MAG88</strain>
    </source>
</reference>
<proteinExistence type="predicted"/>
<feature type="compositionally biased region" description="Low complexity" evidence="1">
    <location>
        <begin position="45"/>
        <end position="66"/>
    </location>
</feature>
<sequence>PPAITSPGVNTAAGAAGNRPGAHRLRDVRRARRAREWWNGGGAGAHWAWARRSSPQRARQRPAAGARRQRARPRPARQRRRRARSSRQPDGAARHDREFRHPYGPV</sequence>
<feature type="region of interest" description="Disordered" evidence="1">
    <location>
        <begin position="1"/>
        <end position="26"/>
    </location>
</feature>
<dbReference type="AlphaFoldDB" id="A0A6J4VM06"/>
<feature type="region of interest" description="Disordered" evidence="1">
    <location>
        <begin position="39"/>
        <end position="106"/>
    </location>
</feature>
<feature type="non-terminal residue" evidence="2">
    <location>
        <position position="1"/>
    </location>
</feature>
<evidence type="ECO:0000313" key="2">
    <source>
        <dbReference type="EMBL" id="CAA9581948.1"/>
    </source>
</evidence>
<feature type="compositionally biased region" description="Basic residues" evidence="1">
    <location>
        <begin position="67"/>
        <end position="85"/>
    </location>
</feature>